<dbReference type="RefSeq" id="WP_161111702.1">
    <property type="nucleotide sequence ID" value="NZ_WWHY01000001.1"/>
</dbReference>
<gene>
    <name evidence="1" type="ORF">GTW20_21735</name>
</gene>
<dbReference type="EMBL" id="WWHY01000001">
    <property type="protein sequence ID" value="MYR34803.1"/>
    <property type="molecule type" value="Genomic_DNA"/>
</dbReference>
<evidence type="ECO:0000313" key="2">
    <source>
        <dbReference type="Proteomes" id="UP000467124"/>
    </source>
</evidence>
<evidence type="ECO:0000313" key="1">
    <source>
        <dbReference type="EMBL" id="MYR34803.1"/>
    </source>
</evidence>
<keyword evidence="1" id="KW-0808">Transferase</keyword>
<proteinExistence type="predicted"/>
<protein>
    <submittedName>
        <fullName evidence="1">Class I SAM-dependent methyltransferase</fullName>
    </submittedName>
</protein>
<comment type="caution">
    <text evidence="1">The sequence shown here is derived from an EMBL/GenBank/DDBJ whole genome shotgun (WGS) entry which is preliminary data.</text>
</comment>
<dbReference type="Gene3D" id="3.40.50.150">
    <property type="entry name" value="Vaccinia Virus protein VP39"/>
    <property type="match status" value="1"/>
</dbReference>
<dbReference type="SUPFAM" id="SSF53335">
    <property type="entry name" value="S-adenosyl-L-methionine-dependent methyltransferases"/>
    <property type="match status" value="1"/>
</dbReference>
<name>A0A7K2IXY7_9ACTN</name>
<dbReference type="Proteomes" id="UP000467124">
    <property type="component" value="Unassembled WGS sequence"/>
</dbReference>
<sequence>MAEYDDPYDRSGQFIDPMIAGWWEQHGAAVADALRELPADTGPVVDAGAGGGLGTRLIARTLPNSRVLAIEPSLPLRSVLLSRVFEDPDLRARVTVDDDDLFSARLPNRISGLVAANLIGHFSPHERDRLWEELAPRLAPEAFILLNLPAPVEPERVERTRMAELHIGKRSYVGRAGAEPTGPEQISWLMTYEVHEGDRLISRDDVRHTWWTISEQALRAETAPHGLRVVPHGPPEAELFKILRDEKK</sequence>
<organism evidence="1 2">
    <name type="scientific">Nocardiopsis alba</name>
    <dbReference type="NCBI Taxonomy" id="53437"/>
    <lineage>
        <taxon>Bacteria</taxon>
        <taxon>Bacillati</taxon>
        <taxon>Actinomycetota</taxon>
        <taxon>Actinomycetes</taxon>
        <taxon>Streptosporangiales</taxon>
        <taxon>Nocardiopsidaceae</taxon>
        <taxon>Nocardiopsis</taxon>
    </lineage>
</organism>
<dbReference type="GO" id="GO:0032259">
    <property type="term" value="P:methylation"/>
    <property type="evidence" value="ECO:0007669"/>
    <property type="project" value="UniProtKB-KW"/>
</dbReference>
<dbReference type="AlphaFoldDB" id="A0A7K2IXY7"/>
<dbReference type="InterPro" id="IPR029063">
    <property type="entry name" value="SAM-dependent_MTases_sf"/>
</dbReference>
<reference evidence="1 2" key="1">
    <citation type="journal article" date="2019" name="Nat. Commun.">
        <title>The antimicrobial potential of Streptomyces from insect microbiomes.</title>
        <authorList>
            <person name="Chevrette M.G."/>
            <person name="Carlson C.M."/>
            <person name="Ortega H.E."/>
            <person name="Thomas C."/>
            <person name="Ananiev G.E."/>
            <person name="Barns K.J."/>
            <person name="Book A.J."/>
            <person name="Cagnazzo J."/>
            <person name="Carlos C."/>
            <person name="Flanigan W."/>
            <person name="Grubbs K.J."/>
            <person name="Horn H.A."/>
            <person name="Hoffmann F.M."/>
            <person name="Klassen J.L."/>
            <person name="Knack J.J."/>
            <person name="Lewin G.R."/>
            <person name="McDonald B.R."/>
            <person name="Muller L."/>
            <person name="Melo W.G.P."/>
            <person name="Pinto-Tomas A.A."/>
            <person name="Schmitz A."/>
            <person name="Wendt-Pienkowski E."/>
            <person name="Wildman S."/>
            <person name="Zhao M."/>
            <person name="Zhang F."/>
            <person name="Bugni T.S."/>
            <person name="Andes D.R."/>
            <person name="Pupo M.T."/>
            <person name="Currie C.R."/>
        </authorList>
    </citation>
    <scope>NUCLEOTIDE SEQUENCE [LARGE SCALE GENOMIC DNA]</scope>
    <source>
        <strain evidence="1 2">SID5840</strain>
    </source>
</reference>
<keyword evidence="1" id="KW-0489">Methyltransferase</keyword>
<dbReference type="GO" id="GO:0008168">
    <property type="term" value="F:methyltransferase activity"/>
    <property type="evidence" value="ECO:0007669"/>
    <property type="project" value="UniProtKB-KW"/>
</dbReference>
<accession>A0A7K2IXY7</accession>